<gene>
    <name evidence="2" type="ORF">D1164_13665</name>
</gene>
<evidence type="ECO:0000313" key="2">
    <source>
        <dbReference type="EMBL" id="RIH64683.1"/>
    </source>
</evidence>
<evidence type="ECO:0000256" key="1">
    <source>
        <dbReference type="SAM" id="Phobius"/>
    </source>
</evidence>
<protein>
    <recommendedName>
        <fullName evidence="4">Anti-sigma factor</fullName>
    </recommendedName>
</protein>
<proteinExistence type="predicted"/>
<feature type="transmembrane region" description="Helical" evidence="1">
    <location>
        <begin position="45"/>
        <end position="64"/>
    </location>
</feature>
<evidence type="ECO:0008006" key="4">
    <source>
        <dbReference type="Google" id="ProtNLM"/>
    </source>
</evidence>
<keyword evidence="1" id="KW-0812">Transmembrane</keyword>
<reference evidence="2 3" key="1">
    <citation type="journal article" date="2015" name="Int. J. Syst. Evol. Microbiol.">
        <title>Mariniphaga sediminis sp. nov., isolated from coastal sediment.</title>
        <authorList>
            <person name="Wang F.Q."/>
            <person name="Shen Q.Y."/>
            <person name="Chen G.J."/>
            <person name="Du Z.J."/>
        </authorList>
    </citation>
    <scope>NUCLEOTIDE SEQUENCE [LARGE SCALE GENOMIC DNA]</scope>
    <source>
        <strain evidence="2 3">SY21</strain>
    </source>
</reference>
<comment type="caution">
    <text evidence="2">The sequence shown here is derived from an EMBL/GenBank/DDBJ whole genome shotgun (WGS) entry which is preliminary data.</text>
</comment>
<keyword evidence="1" id="KW-0472">Membrane</keyword>
<evidence type="ECO:0000313" key="3">
    <source>
        <dbReference type="Proteomes" id="UP000266441"/>
    </source>
</evidence>
<name>A0A399CZU9_9BACT</name>
<dbReference type="OrthoDB" id="1120747at2"/>
<organism evidence="2 3">
    <name type="scientific">Mariniphaga sediminis</name>
    <dbReference type="NCBI Taxonomy" id="1628158"/>
    <lineage>
        <taxon>Bacteria</taxon>
        <taxon>Pseudomonadati</taxon>
        <taxon>Bacteroidota</taxon>
        <taxon>Bacteroidia</taxon>
        <taxon>Marinilabiliales</taxon>
        <taxon>Prolixibacteraceae</taxon>
        <taxon>Mariniphaga</taxon>
    </lineage>
</organism>
<keyword evidence="1" id="KW-1133">Transmembrane helix</keyword>
<dbReference type="AlphaFoldDB" id="A0A399CZU9"/>
<keyword evidence="3" id="KW-1185">Reference proteome</keyword>
<dbReference type="EMBL" id="QWET01000009">
    <property type="protein sequence ID" value="RIH64683.1"/>
    <property type="molecule type" value="Genomic_DNA"/>
</dbReference>
<sequence>METDRLEEFVRNNRRGFDQLEPSQKVWENISAASKKTKTRRLNVYLLRVAAVFIVVLVTSVMLYKSTILSPGYSEIIDDPEMRELMEAETFYAQQVSGKLKEIRKCYSTFPELKVEIESDLTELEFMYNELKNDLRENISNKAVIEAMIDNNRKRLKLVDEVLDQINC</sequence>
<accession>A0A399CZU9</accession>
<dbReference type="Proteomes" id="UP000266441">
    <property type="component" value="Unassembled WGS sequence"/>
</dbReference>
<dbReference type="RefSeq" id="WP_119350555.1">
    <property type="nucleotide sequence ID" value="NZ_QWET01000009.1"/>
</dbReference>